<keyword evidence="1" id="KW-0812">Transmembrane</keyword>
<dbReference type="OrthoDB" id="9805351at2"/>
<evidence type="ECO:0000313" key="3">
    <source>
        <dbReference type="EMBL" id="TWE07421.1"/>
    </source>
</evidence>
<evidence type="ECO:0000259" key="2">
    <source>
        <dbReference type="Pfam" id="PF01266"/>
    </source>
</evidence>
<dbReference type="EMBL" id="VIVQ01000005">
    <property type="protein sequence ID" value="TWE07421.1"/>
    <property type="molecule type" value="Genomic_DNA"/>
</dbReference>
<dbReference type="SUPFAM" id="SSF51905">
    <property type="entry name" value="FAD/NAD(P)-binding domain"/>
    <property type="match status" value="1"/>
</dbReference>
<keyword evidence="1" id="KW-1133">Transmembrane helix</keyword>
<dbReference type="Pfam" id="PF01266">
    <property type="entry name" value="DAO"/>
    <property type="match status" value="1"/>
</dbReference>
<evidence type="ECO:0000256" key="1">
    <source>
        <dbReference type="SAM" id="Phobius"/>
    </source>
</evidence>
<proteinExistence type="predicted"/>
<comment type="caution">
    <text evidence="3">The sequence shown here is derived from an EMBL/GenBank/DDBJ whole genome shotgun (WGS) entry which is preliminary data.</text>
</comment>
<dbReference type="Gene3D" id="3.50.50.60">
    <property type="entry name" value="FAD/NAD(P)-binding domain"/>
    <property type="match status" value="1"/>
</dbReference>
<dbReference type="AlphaFoldDB" id="A0A561DVM5"/>
<reference evidence="3 4" key="1">
    <citation type="submission" date="2019-06" db="EMBL/GenBank/DDBJ databases">
        <title>Sequencing the genomes of 1000 actinobacteria strains.</title>
        <authorList>
            <person name="Klenk H.-P."/>
        </authorList>
    </citation>
    <scope>NUCLEOTIDE SEQUENCE [LARGE SCALE GENOMIC DNA]</scope>
    <source>
        <strain evidence="3 4">DSM 19560</strain>
    </source>
</reference>
<name>A0A561DVM5_9MICO</name>
<evidence type="ECO:0000313" key="4">
    <source>
        <dbReference type="Proteomes" id="UP000318297"/>
    </source>
</evidence>
<keyword evidence="1" id="KW-0472">Membrane</keyword>
<feature type="domain" description="FAD dependent oxidoreductase" evidence="2">
    <location>
        <begin position="8"/>
        <end position="318"/>
    </location>
</feature>
<dbReference type="Gene3D" id="3.30.9.10">
    <property type="entry name" value="D-Amino Acid Oxidase, subunit A, domain 2"/>
    <property type="match status" value="1"/>
</dbReference>
<dbReference type="InterPro" id="IPR036188">
    <property type="entry name" value="FAD/NAD-bd_sf"/>
</dbReference>
<sequence>MSRPREIDVLIIGGGVAGLWILNVLCDAGYWAVLIEKSALGQGQTMWSQGIVHSGAKYGLTTQHETALTRSLQAMPSRWRASIQGEAPPDLRTVSLRSRSLLAWVPRTESLRPAGNATPIPLTAGRALPSAVWPKLLQTDASEVRELDELVLDMSSLVSSLYRPYRAHVVRASQVQIRLDDGVVAVDDEIFRPKGIVLAAGAGNGELLQAAGVRATKMQTRPLSMLMLRGPLPEIYGHCVLDGDPHLTVTTVRLESGSVVWQVGGRLAETTLQADDPVAFRLLAIAAIRCAFPSLDLRGVEVSTYHAIRAEPVTIDGRRPAGAHVEVAADQPLVMAVWPTKFALTPLLADEVLTYMRSAVPGSSHPALSAHPVPKVAVAEPPWKEAKWFRVD</sequence>
<dbReference type="InterPro" id="IPR006076">
    <property type="entry name" value="FAD-dep_OxRdtase"/>
</dbReference>
<organism evidence="3 4">
    <name type="scientific">Rudaeicoccus suwonensis</name>
    <dbReference type="NCBI Taxonomy" id="657409"/>
    <lineage>
        <taxon>Bacteria</taxon>
        <taxon>Bacillati</taxon>
        <taxon>Actinomycetota</taxon>
        <taxon>Actinomycetes</taxon>
        <taxon>Micrococcales</taxon>
        <taxon>Dermacoccaceae</taxon>
        <taxon>Rudaeicoccus</taxon>
    </lineage>
</organism>
<gene>
    <name evidence="3" type="ORF">BKA23_3440</name>
</gene>
<keyword evidence="4" id="KW-1185">Reference proteome</keyword>
<dbReference type="Proteomes" id="UP000318297">
    <property type="component" value="Unassembled WGS sequence"/>
</dbReference>
<accession>A0A561DVM5</accession>
<protein>
    <submittedName>
        <fullName evidence="3">FAD dependent oxidoreductase</fullName>
    </submittedName>
</protein>
<feature type="transmembrane region" description="Helical" evidence="1">
    <location>
        <begin position="7"/>
        <end position="33"/>
    </location>
</feature>
<dbReference type="RefSeq" id="WP_145230691.1">
    <property type="nucleotide sequence ID" value="NZ_VIVQ01000005.1"/>
</dbReference>